<feature type="transmembrane region" description="Helical" evidence="5">
    <location>
        <begin position="470"/>
        <end position="489"/>
    </location>
</feature>
<comment type="caution">
    <text evidence="6">The sequence shown here is derived from an EMBL/GenBank/DDBJ whole genome shotgun (WGS) entry which is preliminary data.</text>
</comment>
<dbReference type="EMBL" id="JARQZJ010000121">
    <property type="protein sequence ID" value="KAK9887936.1"/>
    <property type="molecule type" value="Genomic_DNA"/>
</dbReference>
<keyword evidence="7" id="KW-1185">Reference proteome</keyword>
<sequence length="490" mass="55513">MDPLHSAHAPLSLSRLTLPAFAKTLLFDNCVQINSNQMKELIVTILLFSQALTENNLDVKFQWRELDFMFPSENSRTAAIERGDFIPENNLPLGLEVYENRLFITVPRWKSGVAASLAYIEITDSKFTPKLRPYPNWSAHNLNTSTTPEIVSPFRIKADQCGRLWVLDTGLVDLLGDTKILAPARISVYNLKNDSLIRQFTIPSDQLKEDSFLGNIAVEVVSCDDTYAYVADLGKGALIVYSWMSNSSWKINHNYFNIDPIESEFNVSGIKFQWTDGLFGIALTPPDERGFSTLYFHPLVSRNEFSVSTEILRDPKLARISYHKFTNLGTRGPRSQSTASAFHWKSNVLFYGLVNLNAVGCWKTTKEYNERNQGMVYQDDVYMIFPNDVKVDANDNLWVLSDRLPKFMYEKLDSTDVNFRIFTAPVSEAIKGTVCDSSDLRGIVLPPSTNQTVERATKLNSESAASFQQMYYPVLILLSTFLCFTGYIMS</sequence>
<organism evidence="6 7">
    <name type="scientific">Henosepilachna vigintioctopunctata</name>
    <dbReference type="NCBI Taxonomy" id="420089"/>
    <lineage>
        <taxon>Eukaryota</taxon>
        <taxon>Metazoa</taxon>
        <taxon>Ecdysozoa</taxon>
        <taxon>Arthropoda</taxon>
        <taxon>Hexapoda</taxon>
        <taxon>Insecta</taxon>
        <taxon>Pterygota</taxon>
        <taxon>Neoptera</taxon>
        <taxon>Endopterygota</taxon>
        <taxon>Coleoptera</taxon>
        <taxon>Polyphaga</taxon>
        <taxon>Cucujiformia</taxon>
        <taxon>Coccinelloidea</taxon>
        <taxon>Coccinellidae</taxon>
        <taxon>Epilachninae</taxon>
        <taxon>Epilachnini</taxon>
        <taxon>Henosepilachna</taxon>
    </lineage>
</organism>
<keyword evidence="5" id="KW-0472">Membrane</keyword>
<evidence type="ECO:0000313" key="7">
    <source>
        <dbReference type="Proteomes" id="UP001431783"/>
    </source>
</evidence>
<gene>
    <name evidence="6" type="ORF">WA026_000236</name>
</gene>
<dbReference type="InterPro" id="IPR011042">
    <property type="entry name" value="6-blade_b-propeller_TolB-like"/>
</dbReference>
<evidence type="ECO:0000256" key="2">
    <source>
        <dbReference type="ARBA" id="ARBA00009127"/>
    </source>
</evidence>
<dbReference type="Pfam" id="PF03022">
    <property type="entry name" value="MRJP"/>
    <property type="match status" value="1"/>
</dbReference>
<dbReference type="FunFam" id="2.120.10.30:FF:000045">
    <property type="entry name" value="Blast:Protein yellow"/>
    <property type="match status" value="1"/>
</dbReference>
<accession>A0AAW1UWU9</accession>
<reference evidence="6 7" key="1">
    <citation type="submission" date="2023-03" db="EMBL/GenBank/DDBJ databases">
        <title>Genome insight into feeding habits of ladybird beetles.</title>
        <authorList>
            <person name="Li H.-S."/>
            <person name="Huang Y.-H."/>
            <person name="Pang H."/>
        </authorList>
    </citation>
    <scope>NUCLEOTIDE SEQUENCE [LARGE SCALE GENOMIC DNA]</scope>
    <source>
        <strain evidence="6">SYSU_2023b</strain>
        <tissue evidence="6">Whole body</tissue>
    </source>
</reference>
<dbReference type="GO" id="GO:0005576">
    <property type="term" value="C:extracellular region"/>
    <property type="evidence" value="ECO:0007669"/>
    <property type="project" value="UniProtKB-SubCell"/>
</dbReference>
<evidence type="ECO:0000313" key="6">
    <source>
        <dbReference type="EMBL" id="KAK9887936.1"/>
    </source>
</evidence>
<dbReference type="AlphaFoldDB" id="A0AAW1UWU9"/>
<dbReference type="SUPFAM" id="SSF75011">
    <property type="entry name" value="3-carboxy-cis,cis-mucoante lactonizing enzyme"/>
    <property type="match status" value="1"/>
</dbReference>
<evidence type="ECO:0000256" key="4">
    <source>
        <dbReference type="ARBA" id="ARBA00022729"/>
    </source>
</evidence>
<evidence type="ECO:0000256" key="1">
    <source>
        <dbReference type="ARBA" id="ARBA00004613"/>
    </source>
</evidence>
<name>A0AAW1UWU9_9CUCU</name>
<keyword evidence="3" id="KW-0964">Secreted</keyword>
<keyword evidence="5" id="KW-1133">Transmembrane helix</keyword>
<evidence type="ECO:0000256" key="3">
    <source>
        <dbReference type="ARBA" id="ARBA00022525"/>
    </source>
</evidence>
<proteinExistence type="inferred from homology"/>
<keyword evidence="5" id="KW-0812">Transmembrane</keyword>
<comment type="subcellular location">
    <subcellularLocation>
        <location evidence="1">Secreted</location>
    </subcellularLocation>
</comment>
<keyword evidence="4" id="KW-0732">Signal</keyword>
<dbReference type="PRINTS" id="PR01366">
    <property type="entry name" value="ROYALJELLY"/>
</dbReference>
<evidence type="ECO:0000256" key="5">
    <source>
        <dbReference type="SAM" id="Phobius"/>
    </source>
</evidence>
<comment type="similarity">
    <text evidence="2">Belongs to the major royal jelly protein family.</text>
</comment>
<protein>
    <submittedName>
        <fullName evidence="6">Uncharacterized protein</fullName>
    </submittedName>
</protein>
<dbReference type="PANTHER" id="PTHR10009:SF12">
    <property type="entry name" value="LD43175P"/>
    <property type="match status" value="1"/>
</dbReference>
<dbReference type="Proteomes" id="UP001431783">
    <property type="component" value="Unassembled WGS sequence"/>
</dbReference>
<dbReference type="Gene3D" id="2.120.10.30">
    <property type="entry name" value="TolB, C-terminal domain"/>
    <property type="match status" value="1"/>
</dbReference>
<dbReference type="PANTHER" id="PTHR10009">
    <property type="entry name" value="PROTEIN YELLOW-RELATED"/>
    <property type="match status" value="1"/>
</dbReference>
<dbReference type="InterPro" id="IPR017996">
    <property type="entry name" value="MRJP/yellow-related"/>
</dbReference>